<sequence>MKFTSAELAEIAKTEDAYKKLFADNSIDESENQEALAELDEDTQRLLATNVISHCPEDELRNVSRQTTGLAVSAASVFAKKLQAVYEINSRIRSITDINNAKPHKLWTGKFDAKLFHPYPEFVNQLLGDSENQNKIAHILAEKTPAEELTVVLNNMRNAFASKTTEAGTKIDEDHEFCKLLGNAIDAAIHMDFLIDCKDDEEFLSHLQDLHHHFHHFPRLSNRITPHLETISKRVAGMKEEHCAQACLHLSALSPNADAPNVFAHIADFVHKNRPAQADEKEVKEKASTATVGDQHEEEDTAQTHHQSTQSDHSDEEVQVTPLPAFSSAKSAEQVNPGKSRFSCFGSSARTAAPKDEAAYESDEEEAATQQSRSCFGWGSSK</sequence>
<dbReference type="AlphaFoldDB" id="A0A378I5W7"/>
<protein>
    <submittedName>
        <fullName evidence="3">Uncharacterized protein</fullName>
    </submittedName>
</protein>
<dbReference type="Proteomes" id="UP000255066">
    <property type="component" value="Unassembled WGS sequence"/>
</dbReference>
<dbReference type="EMBL" id="UGNW01000001">
    <property type="protein sequence ID" value="STX30252.1"/>
    <property type="molecule type" value="Genomic_DNA"/>
</dbReference>
<dbReference type="EMBL" id="LNXT01000044">
    <property type="protein sequence ID" value="KTC68762.1"/>
    <property type="molecule type" value="Genomic_DNA"/>
</dbReference>
<dbReference type="STRING" id="28083.Lbir_2295"/>
<evidence type="ECO:0000313" key="2">
    <source>
        <dbReference type="EMBL" id="KTC68762.1"/>
    </source>
</evidence>
<evidence type="ECO:0000313" key="3">
    <source>
        <dbReference type="EMBL" id="STX30252.1"/>
    </source>
</evidence>
<reference evidence="3 5" key="2">
    <citation type="submission" date="2018-06" db="EMBL/GenBank/DDBJ databases">
        <authorList>
            <consortium name="Pathogen Informatics"/>
            <person name="Doyle S."/>
        </authorList>
    </citation>
    <scope>NUCLEOTIDE SEQUENCE [LARGE SCALE GENOMIC DNA]</scope>
    <source>
        <strain evidence="3 5">NCTC12437</strain>
    </source>
</reference>
<dbReference type="OrthoDB" id="9916403at2"/>
<dbReference type="RefSeq" id="WP_058524306.1">
    <property type="nucleotide sequence ID" value="NZ_CAAAHV010000020.1"/>
</dbReference>
<reference evidence="2 4" key="1">
    <citation type="submission" date="2015-11" db="EMBL/GenBank/DDBJ databases">
        <title>Genomic analysis of 38 Legionella species identifies large and diverse effector repertoires.</title>
        <authorList>
            <person name="Burstein D."/>
            <person name="Amaro F."/>
            <person name="Zusman T."/>
            <person name="Lifshitz Z."/>
            <person name="Cohen O."/>
            <person name="Gilbert J.A."/>
            <person name="Pupko T."/>
            <person name="Shuman H.A."/>
            <person name="Segal G."/>
        </authorList>
    </citation>
    <scope>NUCLEOTIDE SEQUENCE [LARGE SCALE GENOMIC DNA]</scope>
    <source>
        <strain evidence="2 4">CDC#1407-AL-14</strain>
    </source>
</reference>
<evidence type="ECO:0000313" key="5">
    <source>
        <dbReference type="Proteomes" id="UP000255066"/>
    </source>
</evidence>
<gene>
    <name evidence="2" type="ORF">Lbir_2295</name>
    <name evidence="3" type="ORF">NCTC12437_00005</name>
</gene>
<name>A0A378I5W7_9GAMM</name>
<feature type="compositionally biased region" description="Polar residues" evidence="1">
    <location>
        <begin position="369"/>
        <end position="382"/>
    </location>
</feature>
<feature type="compositionally biased region" description="Basic and acidic residues" evidence="1">
    <location>
        <begin position="277"/>
        <end position="287"/>
    </location>
</feature>
<accession>A0A378I5W7</accession>
<organism evidence="3 5">
    <name type="scientific">Legionella birminghamensis</name>
    <dbReference type="NCBI Taxonomy" id="28083"/>
    <lineage>
        <taxon>Bacteria</taxon>
        <taxon>Pseudomonadati</taxon>
        <taxon>Pseudomonadota</taxon>
        <taxon>Gammaproteobacteria</taxon>
        <taxon>Legionellales</taxon>
        <taxon>Legionellaceae</taxon>
        <taxon>Legionella</taxon>
    </lineage>
</organism>
<evidence type="ECO:0000256" key="1">
    <source>
        <dbReference type="SAM" id="MobiDB-lite"/>
    </source>
</evidence>
<dbReference type="Proteomes" id="UP000054735">
    <property type="component" value="Unassembled WGS sequence"/>
</dbReference>
<proteinExistence type="predicted"/>
<evidence type="ECO:0000313" key="4">
    <source>
        <dbReference type="Proteomes" id="UP000054735"/>
    </source>
</evidence>
<feature type="region of interest" description="Disordered" evidence="1">
    <location>
        <begin position="274"/>
        <end position="382"/>
    </location>
</feature>
<keyword evidence="4" id="KW-1185">Reference proteome</keyword>